<dbReference type="OrthoDB" id="9816557at2"/>
<dbReference type="AlphaFoldDB" id="A0A6G1X2M4"/>
<comment type="caution">
    <text evidence="3">The sequence shown here is derived from an EMBL/GenBank/DDBJ whole genome shotgun (WGS) entry which is preliminary data.</text>
</comment>
<evidence type="ECO:0000313" key="3">
    <source>
        <dbReference type="EMBL" id="MRG85078.1"/>
    </source>
</evidence>
<evidence type="ECO:0000313" key="4">
    <source>
        <dbReference type="Proteomes" id="UP000480185"/>
    </source>
</evidence>
<dbReference type="InterPro" id="IPR052354">
    <property type="entry name" value="Cell_Wall_Dynamics_Protein"/>
</dbReference>
<evidence type="ECO:0000259" key="2">
    <source>
        <dbReference type="PROSITE" id="PS51781"/>
    </source>
</evidence>
<dbReference type="EMBL" id="WJNH01000001">
    <property type="protein sequence ID" value="MRG85078.1"/>
    <property type="molecule type" value="Genomic_DNA"/>
</dbReference>
<keyword evidence="4" id="KW-1185">Reference proteome</keyword>
<dbReference type="PANTHER" id="PTHR34408">
    <property type="entry name" value="FAMILY PROTEIN, PUTATIVE-RELATED"/>
    <property type="match status" value="1"/>
</dbReference>
<name>A0A6G1X2M4_9BACI</name>
<feature type="region of interest" description="Disordered" evidence="1">
    <location>
        <begin position="169"/>
        <end position="265"/>
    </location>
</feature>
<protein>
    <submittedName>
        <fullName evidence="3">SH3 domain-containing protein</fullName>
    </submittedName>
</protein>
<dbReference type="InterPro" id="IPR002901">
    <property type="entry name" value="MGlyc_endo_b_GlcNAc-like_dom"/>
</dbReference>
<organism evidence="3 4">
    <name type="scientific">Salinibacillus xinjiangensis</name>
    <dbReference type="NCBI Taxonomy" id="1229268"/>
    <lineage>
        <taxon>Bacteria</taxon>
        <taxon>Bacillati</taxon>
        <taxon>Bacillota</taxon>
        <taxon>Bacilli</taxon>
        <taxon>Bacillales</taxon>
        <taxon>Bacillaceae</taxon>
        <taxon>Salinibacillus</taxon>
    </lineage>
</organism>
<feature type="compositionally biased region" description="Polar residues" evidence="1">
    <location>
        <begin position="256"/>
        <end position="265"/>
    </location>
</feature>
<feature type="compositionally biased region" description="Basic and acidic residues" evidence="1">
    <location>
        <begin position="202"/>
        <end position="212"/>
    </location>
</feature>
<proteinExistence type="predicted"/>
<gene>
    <name evidence="3" type="ORF">GH754_01905</name>
</gene>
<accession>A0A6G1X2M4</accession>
<feature type="compositionally biased region" description="Low complexity" evidence="1">
    <location>
        <begin position="171"/>
        <end position="181"/>
    </location>
</feature>
<dbReference type="RefSeq" id="WP_153727031.1">
    <property type="nucleotide sequence ID" value="NZ_WJNH01000001.1"/>
</dbReference>
<reference evidence="3 4" key="1">
    <citation type="submission" date="2019-11" db="EMBL/GenBank/DDBJ databases">
        <authorList>
            <person name="Li J."/>
        </authorList>
    </citation>
    <scope>NUCLEOTIDE SEQUENCE [LARGE SCALE GENOMIC DNA]</scope>
    <source>
        <strain evidence="3 4">J4</strain>
    </source>
</reference>
<dbReference type="Proteomes" id="UP000480185">
    <property type="component" value="Unassembled WGS sequence"/>
</dbReference>
<dbReference type="InterPro" id="IPR003646">
    <property type="entry name" value="SH3-like_bac-type"/>
</dbReference>
<dbReference type="GO" id="GO:0004040">
    <property type="term" value="F:amidase activity"/>
    <property type="evidence" value="ECO:0007669"/>
    <property type="project" value="InterPro"/>
</dbReference>
<dbReference type="Pfam" id="PF08239">
    <property type="entry name" value="SH3_3"/>
    <property type="match status" value="1"/>
</dbReference>
<feature type="domain" description="SH3b" evidence="2">
    <location>
        <begin position="1095"/>
        <end position="1158"/>
    </location>
</feature>
<dbReference type="Gene3D" id="2.30.30.40">
    <property type="entry name" value="SH3 Domains"/>
    <property type="match status" value="2"/>
</dbReference>
<dbReference type="SUPFAM" id="SSF50044">
    <property type="entry name" value="SH3-domain"/>
    <property type="match status" value="1"/>
</dbReference>
<evidence type="ECO:0000256" key="1">
    <source>
        <dbReference type="SAM" id="MobiDB-lite"/>
    </source>
</evidence>
<dbReference type="PANTHER" id="PTHR34408:SF1">
    <property type="entry name" value="GLYCOSYL HYDROLASE FAMILY 19 DOMAIN-CONTAINING PROTEIN HI_1415"/>
    <property type="match status" value="1"/>
</dbReference>
<dbReference type="SMART" id="SM00287">
    <property type="entry name" value="SH3b"/>
    <property type="match status" value="4"/>
</dbReference>
<sequence>MDKIRQKSINIFTLIVLIFSMFSTPITVLGESTTQQTSNLNLYQTTEEVIVENTIAIEPNTYLYGSEKQEQPGKVFIQFGKSELTLNKEKLNNVEITEESPIFKEYKNNNALDKIVDANQKLYPNNSNSETQVTFLQETTYPVVQNEQKDEILYIGNVEFYLTKEEEVVAETDQQQEQQITTEEEKQSNTSKESTTTEEDTTLEKDSSKEESNLQSETENVDREEDTTQEEQTKKQEESSVSEPEDGSPKEEKVVQASSVSNPWETSTSQYFKVNEEKLPVYDNRSGKNIEVGYLTKGQVYPRISSYGPNWHKIQYGDIYGYVYAPGTTPVDGSQLANENSSYENQNRTFATLQDATVYDNTSGELVPFGEIKKGKSYPVVSDYGNWWRVLLSDRVGYVNKDAVKLNFTSGDEYFRVLTDNLPIYDNRSGDLVKVGELTKGQIYPRISDYGPKWHKIQFGNITGYVYADDTESIKGASIKNKNKSFTNQKRTITPFEEVTVYDNSSGKLVEFGKLVKGKSYPIASDYGNWWRVILSDRIGYVNKDAVRASILSNDNYFRVITDSTPIYDNRTGKLVEVGELTKGQVYPRISDYGPNWHKIQYGNINGFVYTKDTEGAIGNTVKNEMSNFDTMARSITPLQDTPVYDNSSGKLVEFATLREGKTYPKVSNYGNWWRVVVAGREGFVHKDAVKHNFLPGDKYFKVILEDLPVYDNRGSGLKKVGELRKGQTYPIVSNYGNWWRIQFGDIYGYVHKSGTEYGMKSSIKNLNKSYSNSKDTKIIASNEVKIYDNSSGKLVPFGNLDKGTIYPVATHYGDRWWRIIYSDRIGYIRKSEVNIYGLKETKYDYSFADIVDTQMDGTPKRDGAGKIPATRGEVEFYANPLNFPKGTKEYYQFLVLSKPLGLNAKQVNERILYNKGNLKGQAQAFIDAGKEYNINEAYLIAHALHETGNGDSTLATGIPVDKEGKVTRDSDGNIVHNSKTYKTVYNMYGYGAYDSCPIECGAKYAFDQGWFTQSASIIGGAKSIYNYINRGQDTLYKMRWNPISPGYPQYATHVAWATLQTGRIAEVYSLLDDYTLYIDIPVFNSQPVFGNDVFGMTNSSGSNLNFRSGPSTNYDEIGSIPDGSKIEVIGSNPNGWYKVKYSGKTGWVSATYVNLIY</sequence>
<dbReference type="PROSITE" id="PS51781">
    <property type="entry name" value="SH3B"/>
    <property type="match status" value="1"/>
</dbReference>
<dbReference type="InterPro" id="IPR036028">
    <property type="entry name" value="SH3-like_dom_sf"/>
</dbReference>
<dbReference type="SMART" id="SM00047">
    <property type="entry name" value="LYZ2"/>
    <property type="match status" value="1"/>
</dbReference>